<protein>
    <submittedName>
        <fullName evidence="2">PaaI family thioesterase</fullName>
    </submittedName>
</protein>
<dbReference type="InterPro" id="IPR006683">
    <property type="entry name" value="Thioestr_dom"/>
</dbReference>
<reference evidence="2 3" key="1">
    <citation type="submission" date="2020-07" db="EMBL/GenBank/DDBJ databases">
        <title>Vibrio marinisediminis sp. nov., isolated from marine sediment.</title>
        <authorList>
            <person name="Ji X."/>
        </authorList>
    </citation>
    <scope>NUCLEOTIDE SEQUENCE [LARGE SCALE GENOMIC DNA]</scope>
    <source>
        <strain evidence="2 3">404</strain>
    </source>
</reference>
<dbReference type="Pfam" id="PF03061">
    <property type="entry name" value="4HBT"/>
    <property type="match status" value="1"/>
</dbReference>
<feature type="domain" description="Thioesterase" evidence="1">
    <location>
        <begin position="51"/>
        <end position="113"/>
    </location>
</feature>
<evidence type="ECO:0000313" key="3">
    <source>
        <dbReference type="Proteomes" id="UP000571701"/>
    </source>
</evidence>
<dbReference type="CDD" id="cd03443">
    <property type="entry name" value="PaaI_thioesterase"/>
    <property type="match status" value="1"/>
</dbReference>
<evidence type="ECO:0000259" key="1">
    <source>
        <dbReference type="Pfam" id="PF03061"/>
    </source>
</evidence>
<name>A0A7W2FN53_9VIBR</name>
<dbReference type="EMBL" id="JACFYF010000001">
    <property type="protein sequence ID" value="MBA5761177.1"/>
    <property type="molecule type" value="Genomic_DNA"/>
</dbReference>
<gene>
    <name evidence="2" type="ORF">H2O73_02385</name>
</gene>
<keyword evidence="3" id="KW-1185">Reference proteome</keyword>
<dbReference type="GO" id="GO:0016790">
    <property type="term" value="F:thiolester hydrolase activity"/>
    <property type="evidence" value="ECO:0007669"/>
    <property type="project" value="UniProtKB-ARBA"/>
</dbReference>
<dbReference type="AlphaFoldDB" id="A0A7W2FN53"/>
<evidence type="ECO:0000313" key="2">
    <source>
        <dbReference type="EMBL" id="MBA5761177.1"/>
    </source>
</evidence>
<dbReference type="InterPro" id="IPR029069">
    <property type="entry name" value="HotDog_dom_sf"/>
</dbReference>
<dbReference type="RefSeq" id="WP_182106143.1">
    <property type="nucleotide sequence ID" value="NZ_JACFYF010000001.1"/>
</dbReference>
<proteinExistence type="predicted"/>
<dbReference type="SUPFAM" id="SSF54637">
    <property type="entry name" value="Thioesterase/thiol ester dehydrase-isomerase"/>
    <property type="match status" value="1"/>
</dbReference>
<comment type="caution">
    <text evidence="2">The sequence shown here is derived from an EMBL/GenBank/DDBJ whole genome shotgun (WGS) entry which is preliminary data.</text>
</comment>
<sequence>MPVIIPHNHTQCVVCQQPFFDQRPIHFETLAGGAVRGEIVATRNVQGYDGAMQGGLVSALHDSAMLHCLFGLGIKAMTVKLETRFHSPVVIGKNVSVEAKLLKSRHGVHFLESKVSIDDITCSSATSQFMSIA</sequence>
<dbReference type="Proteomes" id="UP000571701">
    <property type="component" value="Unassembled WGS sequence"/>
</dbReference>
<organism evidence="2 3">
    <name type="scientific">Vibrio marinisediminis</name>
    <dbReference type="NCBI Taxonomy" id="2758441"/>
    <lineage>
        <taxon>Bacteria</taxon>
        <taxon>Pseudomonadati</taxon>
        <taxon>Pseudomonadota</taxon>
        <taxon>Gammaproteobacteria</taxon>
        <taxon>Vibrionales</taxon>
        <taxon>Vibrionaceae</taxon>
        <taxon>Vibrio</taxon>
    </lineage>
</organism>
<dbReference type="Gene3D" id="3.10.129.10">
    <property type="entry name" value="Hotdog Thioesterase"/>
    <property type="match status" value="1"/>
</dbReference>
<accession>A0A7W2FN53</accession>